<dbReference type="CDD" id="cd06579">
    <property type="entry name" value="TM_PBP1_transp_AraH_like"/>
    <property type="match status" value="1"/>
</dbReference>
<evidence type="ECO:0000256" key="4">
    <source>
        <dbReference type="ARBA" id="ARBA00022475"/>
    </source>
</evidence>
<comment type="function">
    <text evidence="9">Part of the ABC transporter complex LsrABCD involved in autoinducer 2 (AI-2) import. Probably responsible for the translocation of the substrate across the membrane.</text>
</comment>
<feature type="transmembrane region" description="Helical" evidence="11">
    <location>
        <begin position="80"/>
        <end position="110"/>
    </location>
</feature>
<keyword evidence="6 11" id="KW-0812">Transmembrane</keyword>
<feature type="transmembrane region" description="Helical" evidence="11">
    <location>
        <begin position="49"/>
        <end position="68"/>
    </location>
</feature>
<comment type="subcellular location">
    <subcellularLocation>
        <location evidence="1">Cell membrane</location>
        <topology evidence="1">Multi-pass membrane protein</topology>
    </subcellularLocation>
</comment>
<evidence type="ECO:0000313" key="12">
    <source>
        <dbReference type="EMBL" id="MDQ0390549.1"/>
    </source>
</evidence>
<proteinExistence type="predicted"/>
<gene>
    <name evidence="12" type="ORF">J3R73_000341</name>
</gene>
<comment type="caution">
    <text evidence="12">The sequence shown here is derived from an EMBL/GenBank/DDBJ whole genome shotgun (WGS) entry which is preliminary data.</text>
</comment>
<reference evidence="12 13" key="1">
    <citation type="submission" date="2023-07" db="EMBL/GenBank/DDBJ databases">
        <title>Genomic Encyclopedia of Type Strains, Phase IV (KMG-IV): sequencing the most valuable type-strain genomes for metagenomic binning, comparative biology and taxonomic classification.</title>
        <authorList>
            <person name="Goeker M."/>
        </authorList>
    </citation>
    <scope>NUCLEOTIDE SEQUENCE [LARGE SCALE GENOMIC DNA]</scope>
    <source>
        <strain evidence="12 13">DSM 5896</strain>
    </source>
</reference>
<evidence type="ECO:0000256" key="3">
    <source>
        <dbReference type="ARBA" id="ARBA00022448"/>
    </source>
</evidence>
<feature type="transmembrane region" description="Helical" evidence="11">
    <location>
        <begin position="291"/>
        <end position="310"/>
    </location>
</feature>
<dbReference type="Proteomes" id="UP001237448">
    <property type="component" value="Unassembled WGS sequence"/>
</dbReference>
<comment type="subunit">
    <text evidence="2">The complex is composed of two ATP-binding proteins (LsrA), two transmembrane proteins (LsrC and LsrD) and a solute-binding protein (LsrB).</text>
</comment>
<feature type="transmembrane region" description="Helical" evidence="11">
    <location>
        <begin position="122"/>
        <end position="141"/>
    </location>
</feature>
<dbReference type="PANTHER" id="PTHR32196:SF71">
    <property type="entry name" value="AUTOINDUCER 2 IMPORT SYSTEM PERMEASE PROTEIN LSRD"/>
    <property type="match status" value="1"/>
</dbReference>
<evidence type="ECO:0000256" key="6">
    <source>
        <dbReference type="ARBA" id="ARBA00022692"/>
    </source>
</evidence>
<accession>A0ABU0F7F4</accession>
<evidence type="ECO:0000256" key="9">
    <source>
        <dbReference type="ARBA" id="ARBA00025439"/>
    </source>
</evidence>
<dbReference type="RefSeq" id="WP_307421789.1">
    <property type="nucleotide sequence ID" value="NZ_JAUSVK010000001.1"/>
</dbReference>
<feature type="transmembrane region" description="Helical" evidence="11">
    <location>
        <begin position="161"/>
        <end position="181"/>
    </location>
</feature>
<sequence length="317" mass="32512">MTVAKAIDFLRSRREATVLAMFVAVFIALMLASPFFFTPRNLSNVARQVSVVGIASLGQALVIIAGGIDLSVGAAIGLSAVAGAMLSAATGLSVLAIVGALGVGALIGLVNGLLVTRIRINAFIATLGTLSVARGVALLITNGNPQRFDNWAAWLGYGNVAGVPVQFWLLVILTIVIWIFAVRTRPGRNIYAVGDNARAARLAGIDVEATRVLVFLISGCLAGLGGLLLGGMLTNANPNLGLGYELDVIAAVILGGVALTGGRGSIGGVVIGAGLMGLLRNAFVLLNVSGYWQTITIGLVVIVAVGADSINRLRDED</sequence>
<dbReference type="Pfam" id="PF02653">
    <property type="entry name" value="BPD_transp_2"/>
    <property type="match status" value="1"/>
</dbReference>
<evidence type="ECO:0000256" key="1">
    <source>
        <dbReference type="ARBA" id="ARBA00004651"/>
    </source>
</evidence>
<keyword evidence="13" id="KW-1185">Reference proteome</keyword>
<keyword evidence="5" id="KW-0997">Cell inner membrane</keyword>
<feature type="transmembrane region" description="Helical" evidence="11">
    <location>
        <begin position="18"/>
        <end position="37"/>
    </location>
</feature>
<dbReference type="EMBL" id="JAUSVK010000001">
    <property type="protein sequence ID" value="MDQ0390549.1"/>
    <property type="molecule type" value="Genomic_DNA"/>
</dbReference>
<feature type="transmembrane region" description="Helical" evidence="11">
    <location>
        <begin position="212"/>
        <end position="234"/>
    </location>
</feature>
<dbReference type="PANTHER" id="PTHR32196">
    <property type="entry name" value="ABC TRANSPORTER PERMEASE PROTEIN YPHD-RELATED-RELATED"/>
    <property type="match status" value="1"/>
</dbReference>
<name>A0ABU0F7F4_9HYPH</name>
<evidence type="ECO:0000256" key="2">
    <source>
        <dbReference type="ARBA" id="ARBA00011262"/>
    </source>
</evidence>
<evidence type="ECO:0000256" key="5">
    <source>
        <dbReference type="ARBA" id="ARBA00022519"/>
    </source>
</evidence>
<keyword evidence="7 11" id="KW-1133">Transmembrane helix</keyword>
<keyword evidence="3" id="KW-0813">Transport</keyword>
<organism evidence="12 13">
    <name type="scientific">Labrys monachus</name>
    <dbReference type="NCBI Taxonomy" id="217067"/>
    <lineage>
        <taxon>Bacteria</taxon>
        <taxon>Pseudomonadati</taxon>
        <taxon>Pseudomonadota</taxon>
        <taxon>Alphaproteobacteria</taxon>
        <taxon>Hyphomicrobiales</taxon>
        <taxon>Xanthobacteraceae</taxon>
        <taxon>Labrys</taxon>
    </lineage>
</organism>
<evidence type="ECO:0000256" key="7">
    <source>
        <dbReference type="ARBA" id="ARBA00022989"/>
    </source>
</evidence>
<keyword evidence="4" id="KW-1003">Cell membrane</keyword>
<keyword evidence="8 11" id="KW-0472">Membrane</keyword>
<evidence type="ECO:0000256" key="11">
    <source>
        <dbReference type="SAM" id="Phobius"/>
    </source>
</evidence>
<evidence type="ECO:0000256" key="8">
    <source>
        <dbReference type="ARBA" id="ARBA00023136"/>
    </source>
</evidence>
<evidence type="ECO:0000256" key="10">
    <source>
        <dbReference type="ARBA" id="ARBA00039381"/>
    </source>
</evidence>
<dbReference type="InterPro" id="IPR001851">
    <property type="entry name" value="ABC_transp_permease"/>
</dbReference>
<evidence type="ECO:0000313" key="13">
    <source>
        <dbReference type="Proteomes" id="UP001237448"/>
    </source>
</evidence>
<protein>
    <recommendedName>
        <fullName evidence="10">Autoinducer 2 import system permease protein LsrD</fullName>
    </recommendedName>
</protein>